<comment type="caution">
    <text evidence="3">The sequence shown here is derived from an EMBL/GenBank/DDBJ whole genome shotgun (WGS) entry which is preliminary data.</text>
</comment>
<dbReference type="RefSeq" id="WP_382388185.1">
    <property type="nucleotide sequence ID" value="NZ_JBHLWI010000037.1"/>
</dbReference>
<organism evidence="3 4">
    <name type="scientific">Fontibacter flavus</name>
    <dbReference type="NCBI Taxonomy" id="654838"/>
    <lineage>
        <taxon>Bacteria</taxon>
        <taxon>Pseudomonadati</taxon>
        <taxon>Bacteroidota</taxon>
        <taxon>Cytophagia</taxon>
        <taxon>Cytophagales</taxon>
        <taxon>Cyclobacteriaceae</taxon>
        <taxon>Fontibacter</taxon>
    </lineage>
</organism>
<proteinExistence type="predicted"/>
<dbReference type="EMBL" id="JBHLWI010000037">
    <property type="protein sequence ID" value="MFC0263701.1"/>
    <property type="molecule type" value="Genomic_DNA"/>
</dbReference>
<evidence type="ECO:0000259" key="2">
    <source>
        <dbReference type="Pfam" id="PF13778"/>
    </source>
</evidence>
<gene>
    <name evidence="3" type="ORF">ACFFIP_13495</name>
</gene>
<evidence type="ECO:0000256" key="1">
    <source>
        <dbReference type="ARBA" id="ARBA00022729"/>
    </source>
</evidence>
<dbReference type="InterPro" id="IPR025232">
    <property type="entry name" value="DUF4174"/>
</dbReference>
<evidence type="ECO:0000313" key="4">
    <source>
        <dbReference type="Proteomes" id="UP001589797"/>
    </source>
</evidence>
<protein>
    <submittedName>
        <fullName evidence="3">DUF4174 domain-containing protein</fullName>
    </submittedName>
</protein>
<keyword evidence="1" id="KW-0732">Signal</keyword>
<dbReference type="Proteomes" id="UP001589797">
    <property type="component" value="Unassembled WGS sequence"/>
</dbReference>
<sequence length="136" mass="16277">MNFIYIILFFLLFASWEKPKKLEDFRWENRVVLYFPKDKVESLLVADNLQEALAKRKIVYIIFNDPLLSNAEMEFSENYQEQLKMKYQISAGKSKWVLIGLDGMAKLNQEGDLDWDLIFRTIDSMPMRQSEIRRKK</sequence>
<keyword evidence="4" id="KW-1185">Reference proteome</keyword>
<name>A0ABV6FVD0_9BACT</name>
<dbReference type="Pfam" id="PF13778">
    <property type="entry name" value="DUF4174"/>
    <property type="match status" value="1"/>
</dbReference>
<feature type="domain" description="DUF4174" evidence="2">
    <location>
        <begin position="22"/>
        <end position="131"/>
    </location>
</feature>
<reference evidence="3 4" key="1">
    <citation type="submission" date="2024-09" db="EMBL/GenBank/DDBJ databases">
        <authorList>
            <person name="Sun Q."/>
            <person name="Mori K."/>
        </authorList>
    </citation>
    <scope>NUCLEOTIDE SEQUENCE [LARGE SCALE GENOMIC DNA]</scope>
    <source>
        <strain evidence="3 4">CCM 7650</strain>
    </source>
</reference>
<accession>A0ABV6FVD0</accession>
<evidence type="ECO:0000313" key="3">
    <source>
        <dbReference type="EMBL" id="MFC0263701.1"/>
    </source>
</evidence>